<accession>A0A8S5P221</accession>
<evidence type="ECO:0000313" key="1">
    <source>
        <dbReference type="EMBL" id="DAE01150.1"/>
    </source>
</evidence>
<sequence>MTNLVDIFKDISVKVGNRLGVETGLDRNVPVNYLFGDWPYISKAMETISKSRFTERDRYPLLALFTPFKEVRDDPDTYCTVSVDILLATRTLSDYSNEQRLEISYKGLLYPLYDILIDEISKDRRFDTGSRSFVSHTKSDNMRYGSRGVYGSDGKTPFKDLFDGIDISGMELIIKNKTCR</sequence>
<proteinExistence type="predicted"/>
<reference evidence="1" key="1">
    <citation type="journal article" date="2021" name="Proc. Natl. Acad. Sci. U.S.A.">
        <title>A Catalog of Tens of Thousands of Viruses from Human Metagenomes Reveals Hidden Associations with Chronic Diseases.</title>
        <authorList>
            <person name="Tisza M.J."/>
            <person name="Buck C.B."/>
        </authorList>
    </citation>
    <scope>NUCLEOTIDE SEQUENCE</scope>
    <source>
        <strain evidence="1">CtZE52</strain>
    </source>
</reference>
<dbReference type="EMBL" id="BK015320">
    <property type="protein sequence ID" value="DAE01150.1"/>
    <property type="molecule type" value="Genomic_DNA"/>
</dbReference>
<name>A0A8S5P221_9CAUD</name>
<organism evidence="1">
    <name type="scientific">Siphoviridae sp. ctZE52</name>
    <dbReference type="NCBI Taxonomy" id="2825557"/>
    <lineage>
        <taxon>Viruses</taxon>
        <taxon>Duplodnaviria</taxon>
        <taxon>Heunggongvirae</taxon>
        <taxon>Uroviricota</taxon>
        <taxon>Caudoviricetes</taxon>
    </lineage>
</organism>
<protein>
    <submittedName>
        <fullName evidence="1">Uncharacterized protein</fullName>
    </submittedName>
</protein>